<keyword evidence="2" id="KW-0238">DNA-binding</keyword>
<evidence type="ECO:0000313" key="2">
    <source>
        <dbReference type="EMBL" id="NNH74848.1"/>
    </source>
</evidence>
<proteinExistence type="predicted"/>
<evidence type="ECO:0000313" key="3">
    <source>
        <dbReference type="Proteomes" id="UP000586827"/>
    </source>
</evidence>
<dbReference type="SUPFAM" id="SSF46785">
    <property type="entry name" value="Winged helix' DNA-binding domain"/>
    <property type="match status" value="1"/>
</dbReference>
<name>A0A849CAV9_9NOCA</name>
<organism evidence="2 3">
    <name type="scientific">Nocardia uniformis</name>
    <dbReference type="NCBI Taxonomy" id="53432"/>
    <lineage>
        <taxon>Bacteria</taxon>
        <taxon>Bacillati</taxon>
        <taxon>Actinomycetota</taxon>
        <taxon>Actinomycetes</taxon>
        <taxon>Mycobacteriales</taxon>
        <taxon>Nocardiaceae</taxon>
        <taxon>Nocardia</taxon>
    </lineage>
</organism>
<dbReference type="Proteomes" id="UP000586827">
    <property type="component" value="Unassembled WGS sequence"/>
</dbReference>
<protein>
    <submittedName>
        <fullName evidence="2">Winged helix DNA-binding protein</fullName>
    </submittedName>
</protein>
<dbReference type="PRINTS" id="PR00598">
    <property type="entry name" value="HTHMARR"/>
</dbReference>
<dbReference type="GO" id="GO:0003677">
    <property type="term" value="F:DNA binding"/>
    <property type="evidence" value="ECO:0007669"/>
    <property type="project" value="UniProtKB-KW"/>
</dbReference>
<dbReference type="EMBL" id="JABELX010000016">
    <property type="protein sequence ID" value="NNH74848.1"/>
    <property type="molecule type" value="Genomic_DNA"/>
</dbReference>
<dbReference type="PROSITE" id="PS50995">
    <property type="entry name" value="HTH_MARR_2"/>
    <property type="match status" value="1"/>
</dbReference>
<feature type="domain" description="HTH marR-type" evidence="1">
    <location>
        <begin position="1"/>
        <end position="80"/>
    </location>
</feature>
<dbReference type="GO" id="GO:0006950">
    <property type="term" value="P:response to stress"/>
    <property type="evidence" value="ECO:0007669"/>
    <property type="project" value="TreeGrafter"/>
</dbReference>
<accession>A0A849CAV9</accession>
<dbReference type="GO" id="GO:0003700">
    <property type="term" value="F:DNA-binding transcription factor activity"/>
    <property type="evidence" value="ECO:0007669"/>
    <property type="project" value="InterPro"/>
</dbReference>
<dbReference type="AlphaFoldDB" id="A0A849CAV9"/>
<dbReference type="Pfam" id="PF13463">
    <property type="entry name" value="HTH_27"/>
    <property type="match status" value="1"/>
</dbReference>
<dbReference type="InterPro" id="IPR039422">
    <property type="entry name" value="MarR/SlyA-like"/>
</dbReference>
<dbReference type="RefSeq" id="WP_067528802.1">
    <property type="nucleotide sequence ID" value="NZ_JABELX010000016.1"/>
</dbReference>
<sequence>MHDQREPSRLVAELESHGLVQRESNPDDGRSALVALTDLGRKRFREAAPIYLDGIDRRLGAHLDAEELEVLASALRKVLGPTDLGAPSPRRG</sequence>
<gene>
    <name evidence="2" type="ORF">HLB23_34210</name>
</gene>
<keyword evidence="3" id="KW-1185">Reference proteome</keyword>
<dbReference type="Gene3D" id="1.10.10.10">
    <property type="entry name" value="Winged helix-like DNA-binding domain superfamily/Winged helix DNA-binding domain"/>
    <property type="match status" value="1"/>
</dbReference>
<dbReference type="PANTHER" id="PTHR33164">
    <property type="entry name" value="TRANSCRIPTIONAL REGULATOR, MARR FAMILY"/>
    <property type="match status" value="1"/>
</dbReference>
<dbReference type="InterPro" id="IPR036390">
    <property type="entry name" value="WH_DNA-bd_sf"/>
</dbReference>
<dbReference type="InterPro" id="IPR036388">
    <property type="entry name" value="WH-like_DNA-bd_sf"/>
</dbReference>
<dbReference type="PANTHER" id="PTHR33164:SF99">
    <property type="entry name" value="MARR FAMILY REGULATORY PROTEIN"/>
    <property type="match status" value="1"/>
</dbReference>
<dbReference type="InterPro" id="IPR000835">
    <property type="entry name" value="HTH_MarR-typ"/>
</dbReference>
<reference evidence="2 3" key="1">
    <citation type="submission" date="2020-05" db="EMBL/GenBank/DDBJ databases">
        <title>MicrobeNet Type strains.</title>
        <authorList>
            <person name="Nicholson A.C."/>
        </authorList>
    </citation>
    <scope>NUCLEOTIDE SEQUENCE [LARGE SCALE GENOMIC DNA]</scope>
    <source>
        <strain evidence="2 3">JCM 3224</strain>
    </source>
</reference>
<comment type="caution">
    <text evidence="2">The sequence shown here is derived from an EMBL/GenBank/DDBJ whole genome shotgun (WGS) entry which is preliminary data.</text>
</comment>
<evidence type="ECO:0000259" key="1">
    <source>
        <dbReference type="PROSITE" id="PS50995"/>
    </source>
</evidence>